<evidence type="ECO:0000313" key="2">
    <source>
        <dbReference type="Proteomes" id="UP000001122"/>
    </source>
</evidence>
<proteinExistence type="predicted"/>
<dbReference type="KEGG" id="ecw:EcE24377A_3960"/>
<protein>
    <submittedName>
        <fullName evidence="1">Uncharacterized protein</fullName>
    </submittedName>
</protein>
<gene>
    <name evidence="1" type="ordered locus">EcE24377A_3960</name>
</gene>
<dbReference type="HOGENOM" id="CLU_3308684_0_0_6"/>
<dbReference type="Proteomes" id="UP000001122">
    <property type="component" value="Chromosome"/>
</dbReference>
<accession>A7ZT14</accession>
<reference evidence="2" key="1">
    <citation type="journal article" date="2008" name="J. Bacteriol.">
        <title>The pangenome structure of Escherichia coli: comparative genomic analysis of E. coli commensal and pathogenic isolates.</title>
        <authorList>
            <person name="Rasko D.A."/>
            <person name="Rosovitz M.J."/>
            <person name="Myers G.S."/>
            <person name="Mongodin E.F."/>
            <person name="Fricke W.F."/>
            <person name="Gajer P."/>
            <person name="Crabtree J."/>
            <person name="Sebaihia M."/>
            <person name="Thomson N.R."/>
            <person name="Chaudhuri R."/>
            <person name="Henderson I.R."/>
            <person name="Sperandio V."/>
            <person name="Ravel J."/>
        </authorList>
    </citation>
    <scope>NUCLEOTIDE SEQUENCE [LARGE SCALE GENOMIC DNA]</scope>
    <source>
        <strain evidence="2">E24377A / ETEC</strain>
    </source>
</reference>
<evidence type="ECO:0000313" key="1">
    <source>
        <dbReference type="EMBL" id="ABV16705.1"/>
    </source>
</evidence>
<organism evidence="1 2">
    <name type="scientific">Escherichia coli O139:H28 (strain E24377A / ETEC)</name>
    <dbReference type="NCBI Taxonomy" id="331111"/>
    <lineage>
        <taxon>Bacteria</taxon>
        <taxon>Pseudomonadati</taxon>
        <taxon>Pseudomonadota</taxon>
        <taxon>Gammaproteobacteria</taxon>
        <taxon>Enterobacterales</taxon>
        <taxon>Enterobacteriaceae</taxon>
        <taxon>Escherichia</taxon>
    </lineage>
</organism>
<dbReference type="EMBL" id="CP000800">
    <property type="protein sequence ID" value="ABV16705.1"/>
    <property type="molecule type" value="Genomic_DNA"/>
</dbReference>
<sequence>MKERTRELFPLFPLVGTPGADHYRPAGADCAYQPVVAAV</sequence>
<keyword evidence="2" id="KW-1185">Reference proteome</keyword>
<dbReference type="AlphaFoldDB" id="A7ZT14"/>
<name>A7ZT14_ECO24</name>